<comment type="caution">
    <text evidence="2">The sequence shown here is derived from an EMBL/GenBank/DDBJ whole genome shotgun (WGS) entry which is preliminary data.</text>
</comment>
<evidence type="ECO:0000313" key="3">
    <source>
        <dbReference type="Proteomes" id="UP001054945"/>
    </source>
</evidence>
<dbReference type="AlphaFoldDB" id="A0AAV4XKX0"/>
<evidence type="ECO:0000313" key="2">
    <source>
        <dbReference type="EMBL" id="GIY94576.1"/>
    </source>
</evidence>
<evidence type="ECO:0000256" key="1">
    <source>
        <dbReference type="SAM" id="MobiDB-lite"/>
    </source>
</evidence>
<gene>
    <name evidence="2" type="ORF">CEXT_73161</name>
</gene>
<name>A0AAV4XKX0_CAEEX</name>
<sequence>MYEVSKPPKAANSAKGRQVSPMLKPHRHVPRHSLHPATLRQLVQQRPDGALQEEAAPLERLSLHYTKHYTLRKFHSFFLNRQQQKEKILSDATPPL</sequence>
<proteinExistence type="predicted"/>
<protein>
    <submittedName>
        <fullName evidence="2">Uncharacterized protein</fullName>
    </submittedName>
</protein>
<dbReference type="EMBL" id="BPLR01000408">
    <property type="protein sequence ID" value="GIY94576.1"/>
    <property type="molecule type" value="Genomic_DNA"/>
</dbReference>
<dbReference type="Proteomes" id="UP001054945">
    <property type="component" value="Unassembled WGS sequence"/>
</dbReference>
<feature type="region of interest" description="Disordered" evidence="1">
    <location>
        <begin position="1"/>
        <end position="32"/>
    </location>
</feature>
<organism evidence="2 3">
    <name type="scientific">Caerostris extrusa</name>
    <name type="common">Bark spider</name>
    <name type="synonym">Caerostris bankana</name>
    <dbReference type="NCBI Taxonomy" id="172846"/>
    <lineage>
        <taxon>Eukaryota</taxon>
        <taxon>Metazoa</taxon>
        <taxon>Ecdysozoa</taxon>
        <taxon>Arthropoda</taxon>
        <taxon>Chelicerata</taxon>
        <taxon>Arachnida</taxon>
        <taxon>Araneae</taxon>
        <taxon>Araneomorphae</taxon>
        <taxon>Entelegynae</taxon>
        <taxon>Araneoidea</taxon>
        <taxon>Araneidae</taxon>
        <taxon>Caerostris</taxon>
    </lineage>
</organism>
<reference evidence="2 3" key="1">
    <citation type="submission" date="2021-06" db="EMBL/GenBank/DDBJ databases">
        <title>Caerostris extrusa draft genome.</title>
        <authorList>
            <person name="Kono N."/>
            <person name="Arakawa K."/>
        </authorList>
    </citation>
    <scope>NUCLEOTIDE SEQUENCE [LARGE SCALE GENOMIC DNA]</scope>
</reference>
<accession>A0AAV4XKX0</accession>
<keyword evidence="3" id="KW-1185">Reference proteome</keyword>